<dbReference type="AlphaFoldDB" id="A0A0B6ZSG0"/>
<organism evidence="2">
    <name type="scientific">Arion vulgaris</name>
    <dbReference type="NCBI Taxonomy" id="1028688"/>
    <lineage>
        <taxon>Eukaryota</taxon>
        <taxon>Metazoa</taxon>
        <taxon>Spiralia</taxon>
        <taxon>Lophotrochozoa</taxon>
        <taxon>Mollusca</taxon>
        <taxon>Gastropoda</taxon>
        <taxon>Heterobranchia</taxon>
        <taxon>Euthyneura</taxon>
        <taxon>Panpulmonata</taxon>
        <taxon>Eupulmonata</taxon>
        <taxon>Stylommatophora</taxon>
        <taxon>Helicina</taxon>
        <taxon>Arionoidea</taxon>
        <taxon>Arionidae</taxon>
        <taxon>Arion</taxon>
    </lineage>
</organism>
<sequence length="271" mass="31652">MAALFIRSSGTRLCPLVFKSSSKKNRLQLKPSSFSVKQVDPSHFKVPCQVSAFRCYFTSSVVKAESSAVTHKDPNTSSSVETSVWKNEITREHYIPITRQSIVRYLVEERDILTEDERKLFLDFVYALDTALVNKYHGVLEELKVLFDPSNPDKETLTSRQFTRKEKLDNEFSLLQQLENIMAKANFHELTSKKFEQFLRDHETLEKVMVRVDPSRYDVIRFWVLGHEVPKIQLSLLQKFLKRVLHIAPRKPVDYYKRVVVALRLKKDSKL</sequence>
<accession>A0A0B6ZSG0</accession>
<feature type="non-terminal residue" evidence="2">
    <location>
        <position position="271"/>
    </location>
</feature>
<dbReference type="PANTHER" id="PTHR16095">
    <property type="entry name" value="TRANSMEMBRANE PROTEIN 143 FAMILY MEMBER"/>
    <property type="match status" value="1"/>
</dbReference>
<evidence type="ECO:0000256" key="1">
    <source>
        <dbReference type="ARBA" id="ARBA00022553"/>
    </source>
</evidence>
<reference evidence="2" key="1">
    <citation type="submission" date="2014-12" db="EMBL/GenBank/DDBJ databases">
        <title>Insight into the proteome of Arion vulgaris.</title>
        <authorList>
            <person name="Aradska J."/>
            <person name="Bulat T."/>
            <person name="Smidak R."/>
            <person name="Sarate P."/>
            <person name="Gangsoo J."/>
            <person name="Sialana F."/>
            <person name="Bilban M."/>
            <person name="Lubec G."/>
        </authorList>
    </citation>
    <scope>NUCLEOTIDE SEQUENCE</scope>
    <source>
        <tissue evidence="2">Skin</tissue>
    </source>
</reference>
<name>A0A0B6ZSG0_9EUPU</name>
<protein>
    <submittedName>
        <fullName evidence="2">Uncharacterized protein</fullName>
    </submittedName>
</protein>
<proteinExistence type="predicted"/>
<keyword evidence="1" id="KW-0597">Phosphoprotein</keyword>
<dbReference type="EMBL" id="HACG01024593">
    <property type="protein sequence ID" value="CEK71458.1"/>
    <property type="molecule type" value="Transcribed_RNA"/>
</dbReference>
<gene>
    <name evidence="2" type="primary">ORF78470</name>
</gene>
<evidence type="ECO:0000313" key="2">
    <source>
        <dbReference type="EMBL" id="CEK71458.1"/>
    </source>
</evidence>
<dbReference type="PANTHER" id="PTHR16095:SF11">
    <property type="entry name" value="TRANSMEMBRANE PROTEIN 143"/>
    <property type="match status" value="1"/>
</dbReference>